<dbReference type="Proteomes" id="UP000622707">
    <property type="component" value="Unassembled WGS sequence"/>
</dbReference>
<accession>A0ABS1JIJ1</accession>
<dbReference type="InterPro" id="IPR029479">
    <property type="entry name" value="Nitroreductase"/>
</dbReference>
<proteinExistence type="inferred from homology"/>
<gene>
    <name evidence="7" type="ORF">JI746_02910</name>
</gene>
<reference evidence="7 8" key="1">
    <citation type="journal article" date="2017" name="Int. J. Syst. Evol. Microbiol.">
        <title>Ramlibacter alkalitolerans sp. nov., alkali-tolerant bacterium isolated from soil of ginseng.</title>
        <authorList>
            <person name="Lee D.H."/>
            <person name="Cha C.J."/>
        </authorList>
    </citation>
    <scope>NUCLEOTIDE SEQUENCE [LARGE SCALE GENOMIC DNA]</scope>
    <source>
        <strain evidence="7 8">KACC 19305</strain>
    </source>
</reference>
<evidence type="ECO:0000256" key="3">
    <source>
        <dbReference type="ARBA" id="ARBA00022630"/>
    </source>
</evidence>
<comment type="caution">
    <text evidence="7">The sequence shown here is derived from an EMBL/GenBank/DDBJ whole genome shotgun (WGS) entry which is preliminary data.</text>
</comment>
<dbReference type="PANTHER" id="PTHR43673">
    <property type="entry name" value="NAD(P)H NITROREDUCTASE YDGI-RELATED"/>
    <property type="match status" value="1"/>
</dbReference>
<dbReference type="InterPro" id="IPR000415">
    <property type="entry name" value="Nitroreductase-like"/>
</dbReference>
<keyword evidence="4" id="KW-0288">FMN</keyword>
<evidence type="ECO:0000259" key="6">
    <source>
        <dbReference type="Pfam" id="PF00881"/>
    </source>
</evidence>
<evidence type="ECO:0000256" key="4">
    <source>
        <dbReference type="ARBA" id="ARBA00022643"/>
    </source>
</evidence>
<dbReference type="Gene3D" id="3.40.109.10">
    <property type="entry name" value="NADH Oxidase"/>
    <property type="match status" value="1"/>
</dbReference>
<feature type="domain" description="Nitroreductase" evidence="6">
    <location>
        <begin position="22"/>
        <end position="208"/>
    </location>
</feature>
<comment type="similarity">
    <text evidence="2">Belongs to the nitroreductase family.</text>
</comment>
<dbReference type="RefSeq" id="WP_201687261.1">
    <property type="nucleotide sequence ID" value="NZ_JAEQND010000001.1"/>
</dbReference>
<sequence>MTHSSAGYAAHDRATCVSGVMRSRRTVRAFRTQPVARELVEEVLKDAAAAPSGGNMQPWRVYVVAGPVKNILSAAVLAAARAGKGLPPAHLPDPLPEVFRGRMADFGARYYASLGIDRSDVEARARQTERNYSFFGAPVGLIFAIDRRLKPHSWIDLGLFAHGVMISAKARGLDTCPQVSFAPFHHAISSVLGMPAEEVTVFGMSLGYGDLDAAVNRAEMPREPPECFAQLLGFPT</sequence>
<dbReference type="SUPFAM" id="SSF55469">
    <property type="entry name" value="FMN-dependent nitroreductase-like"/>
    <property type="match status" value="1"/>
</dbReference>
<name>A0ABS1JIJ1_9BURK</name>
<keyword evidence="5" id="KW-0560">Oxidoreductase</keyword>
<dbReference type="EMBL" id="JAEQND010000001">
    <property type="protein sequence ID" value="MBL0424045.1"/>
    <property type="molecule type" value="Genomic_DNA"/>
</dbReference>
<evidence type="ECO:0000256" key="1">
    <source>
        <dbReference type="ARBA" id="ARBA00001917"/>
    </source>
</evidence>
<dbReference type="PANTHER" id="PTHR43673:SF2">
    <property type="entry name" value="NITROREDUCTASE"/>
    <property type="match status" value="1"/>
</dbReference>
<dbReference type="CDD" id="cd02136">
    <property type="entry name" value="PnbA_NfnB-like"/>
    <property type="match status" value="1"/>
</dbReference>
<evidence type="ECO:0000313" key="7">
    <source>
        <dbReference type="EMBL" id="MBL0424045.1"/>
    </source>
</evidence>
<dbReference type="Pfam" id="PF00881">
    <property type="entry name" value="Nitroreductase"/>
    <property type="match status" value="1"/>
</dbReference>
<keyword evidence="8" id="KW-1185">Reference proteome</keyword>
<comment type="cofactor">
    <cofactor evidence="1">
        <name>FMN</name>
        <dbReference type="ChEBI" id="CHEBI:58210"/>
    </cofactor>
</comment>
<keyword evidence="3" id="KW-0285">Flavoprotein</keyword>
<evidence type="ECO:0000256" key="5">
    <source>
        <dbReference type="ARBA" id="ARBA00023002"/>
    </source>
</evidence>
<evidence type="ECO:0000256" key="2">
    <source>
        <dbReference type="ARBA" id="ARBA00007118"/>
    </source>
</evidence>
<organism evidence="7 8">
    <name type="scientific">Ramlibacter alkalitolerans</name>
    <dbReference type="NCBI Taxonomy" id="2039631"/>
    <lineage>
        <taxon>Bacteria</taxon>
        <taxon>Pseudomonadati</taxon>
        <taxon>Pseudomonadota</taxon>
        <taxon>Betaproteobacteria</taxon>
        <taxon>Burkholderiales</taxon>
        <taxon>Comamonadaceae</taxon>
        <taxon>Ramlibacter</taxon>
    </lineage>
</organism>
<evidence type="ECO:0000313" key="8">
    <source>
        <dbReference type="Proteomes" id="UP000622707"/>
    </source>
</evidence>
<protein>
    <submittedName>
        <fullName evidence="7">Nitroreductase</fullName>
    </submittedName>
</protein>